<evidence type="ECO:0000256" key="1">
    <source>
        <dbReference type="ARBA" id="ARBA00001633"/>
    </source>
</evidence>
<evidence type="ECO:0000256" key="3">
    <source>
        <dbReference type="ARBA" id="ARBA00008737"/>
    </source>
</evidence>
<sequence>MVIAPGNTETSAEQSAGRRSAAESAGVLSEIIDGVRDDLAVRRSRTTEAELSRRIADVPPALDAHAALTATDRIRVIAEVKRKSPSKGDLAAIADPAELAGHYRAGGAAAVSVLTEERRFSGSLADFDAVRRAVDIPLLRKDFMVTDYQILESRAHGADIVLLIVAALDDAELRGMLELATSLGMTALVETHTPEEIARAVSAGARVIGVNNRNLKTLHVDPGMFDALASSLPAGCITVAESGITGVADVQRFAAAGADAVLVGEALVTGGAPRAAVAEFSSVHKTGNR</sequence>
<dbReference type="GO" id="GO:0004425">
    <property type="term" value="F:indole-3-glycerol-phosphate synthase activity"/>
    <property type="evidence" value="ECO:0007669"/>
    <property type="project" value="UniProtKB-UniRule"/>
</dbReference>
<gene>
    <name evidence="9" type="primary">trpC</name>
    <name evidence="12" type="ORF">BJY26_002888</name>
</gene>
<dbReference type="GO" id="GO:0004640">
    <property type="term" value="F:phosphoribosylanthranilate isomerase activity"/>
    <property type="evidence" value="ECO:0007669"/>
    <property type="project" value="TreeGrafter"/>
</dbReference>
<dbReference type="HAMAP" id="MF_00134_B">
    <property type="entry name" value="IGPS_B"/>
    <property type="match status" value="1"/>
</dbReference>
<dbReference type="AlphaFoldDB" id="A0A7Z0D480"/>
<comment type="caution">
    <text evidence="12">The sequence shown here is derived from an EMBL/GenBank/DDBJ whole genome shotgun (WGS) entry which is preliminary data.</text>
</comment>
<dbReference type="Proteomes" id="UP000539111">
    <property type="component" value="Unassembled WGS sequence"/>
</dbReference>
<keyword evidence="5 9" id="KW-0210">Decarboxylase</keyword>
<dbReference type="SUPFAM" id="SSF51366">
    <property type="entry name" value="Ribulose-phoshate binding barrel"/>
    <property type="match status" value="1"/>
</dbReference>
<comment type="catalytic activity">
    <reaction evidence="1 9">
        <text>1-(2-carboxyphenylamino)-1-deoxy-D-ribulose 5-phosphate + H(+) = (1S,2R)-1-C-(indol-3-yl)glycerol 3-phosphate + CO2 + H2O</text>
        <dbReference type="Rhea" id="RHEA:23476"/>
        <dbReference type="ChEBI" id="CHEBI:15377"/>
        <dbReference type="ChEBI" id="CHEBI:15378"/>
        <dbReference type="ChEBI" id="CHEBI:16526"/>
        <dbReference type="ChEBI" id="CHEBI:58613"/>
        <dbReference type="ChEBI" id="CHEBI:58866"/>
        <dbReference type="EC" id="4.1.1.48"/>
    </reaction>
</comment>
<proteinExistence type="inferred from homology"/>
<keyword evidence="13" id="KW-1185">Reference proteome</keyword>
<keyword evidence="8 9" id="KW-0456">Lyase</keyword>
<keyword evidence="7 9" id="KW-0057">Aromatic amino acid biosynthesis</keyword>
<dbReference type="PANTHER" id="PTHR22854">
    <property type="entry name" value="TRYPTOPHAN BIOSYNTHESIS PROTEIN"/>
    <property type="match status" value="1"/>
</dbReference>
<evidence type="ECO:0000256" key="5">
    <source>
        <dbReference type="ARBA" id="ARBA00022793"/>
    </source>
</evidence>
<evidence type="ECO:0000256" key="4">
    <source>
        <dbReference type="ARBA" id="ARBA00022605"/>
    </source>
</evidence>
<organism evidence="12 13">
    <name type="scientific">Spelaeicoccus albus</name>
    <dbReference type="NCBI Taxonomy" id="1280376"/>
    <lineage>
        <taxon>Bacteria</taxon>
        <taxon>Bacillati</taxon>
        <taxon>Actinomycetota</taxon>
        <taxon>Actinomycetes</taxon>
        <taxon>Micrococcales</taxon>
        <taxon>Brevibacteriaceae</taxon>
        <taxon>Spelaeicoccus</taxon>
    </lineage>
</organism>
<dbReference type="NCBIfam" id="NF001377">
    <property type="entry name" value="PRK00278.2-4"/>
    <property type="match status" value="1"/>
</dbReference>
<feature type="domain" description="Indole-3-glycerol phosphate synthase" evidence="11">
    <location>
        <begin position="28"/>
        <end position="279"/>
    </location>
</feature>
<evidence type="ECO:0000313" key="12">
    <source>
        <dbReference type="EMBL" id="NYI68582.1"/>
    </source>
</evidence>
<evidence type="ECO:0000256" key="8">
    <source>
        <dbReference type="ARBA" id="ARBA00023239"/>
    </source>
</evidence>
<dbReference type="InterPro" id="IPR011060">
    <property type="entry name" value="RibuloseP-bd_barrel"/>
</dbReference>
<dbReference type="NCBIfam" id="NF001369">
    <property type="entry name" value="PRK00278.1-1"/>
    <property type="match status" value="1"/>
</dbReference>
<evidence type="ECO:0000256" key="9">
    <source>
        <dbReference type="HAMAP-Rule" id="MF_00134"/>
    </source>
</evidence>
<dbReference type="InterPro" id="IPR001468">
    <property type="entry name" value="Indole-3-GlycerolPSynthase_CS"/>
</dbReference>
<feature type="region of interest" description="Disordered" evidence="10">
    <location>
        <begin position="1"/>
        <end position="21"/>
    </location>
</feature>
<dbReference type="CDD" id="cd00331">
    <property type="entry name" value="IGPS"/>
    <property type="match status" value="1"/>
</dbReference>
<keyword evidence="4 9" id="KW-0028">Amino-acid biosynthesis</keyword>
<reference evidence="12 13" key="1">
    <citation type="submission" date="2020-07" db="EMBL/GenBank/DDBJ databases">
        <title>Sequencing the genomes of 1000 actinobacteria strains.</title>
        <authorList>
            <person name="Klenk H.-P."/>
        </authorList>
    </citation>
    <scope>NUCLEOTIDE SEQUENCE [LARGE SCALE GENOMIC DNA]</scope>
    <source>
        <strain evidence="12 13">DSM 26341</strain>
    </source>
</reference>
<evidence type="ECO:0000313" key="13">
    <source>
        <dbReference type="Proteomes" id="UP000539111"/>
    </source>
</evidence>
<dbReference type="GO" id="GO:0000162">
    <property type="term" value="P:L-tryptophan biosynthetic process"/>
    <property type="evidence" value="ECO:0007669"/>
    <property type="project" value="UniProtKB-UniRule"/>
</dbReference>
<evidence type="ECO:0000256" key="2">
    <source>
        <dbReference type="ARBA" id="ARBA00004696"/>
    </source>
</evidence>
<dbReference type="InterPro" id="IPR045186">
    <property type="entry name" value="Indole-3-glycerol_P_synth"/>
</dbReference>
<feature type="compositionally biased region" description="Low complexity" evidence="10">
    <location>
        <begin position="11"/>
        <end position="21"/>
    </location>
</feature>
<dbReference type="PROSITE" id="PS00614">
    <property type="entry name" value="IGPS"/>
    <property type="match status" value="1"/>
</dbReference>
<dbReference type="UniPathway" id="UPA00035">
    <property type="reaction ID" value="UER00043"/>
</dbReference>
<accession>A0A7Z0D480</accession>
<dbReference type="Gene3D" id="3.20.20.70">
    <property type="entry name" value="Aldolase class I"/>
    <property type="match status" value="1"/>
</dbReference>
<dbReference type="EC" id="4.1.1.48" evidence="9"/>
<evidence type="ECO:0000256" key="6">
    <source>
        <dbReference type="ARBA" id="ARBA00022822"/>
    </source>
</evidence>
<evidence type="ECO:0000256" key="7">
    <source>
        <dbReference type="ARBA" id="ARBA00023141"/>
    </source>
</evidence>
<dbReference type="PANTHER" id="PTHR22854:SF2">
    <property type="entry name" value="INDOLE-3-GLYCEROL-PHOSPHATE SYNTHASE"/>
    <property type="match status" value="1"/>
</dbReference>
<dbReference type="EMBL" id="JACBZP010000001">
    <property type="protein sequence ID" value="NYI68582.1"/>
    <property type="molecule type" value="Genomic_DNA"/>
</dbReference>
<dbReference type="Pfam" id="PF00218">
    <property type="entry name" value="IGPS"/>
    <property type="match status" value="1"/>
</dbReference>
<comment type="pathway">
    <text evidence="2 9">Amino-acid biosynthesis; L-tryptophan biosynthesis; L-tryptophan from chorismate: step 4/5.</text>
</comment>
<protein>
    <recommendedName>
        <fullName evidence="9">Indole-3-glycerol phosphate synthase</fullName>
        <shortName evidence="9">IGPS</shortName>
        <ecNumber evidence="9">4.1.1.48</ecNumber>
    </recommendedName>
</protein>
<dbReference type="FunFam" id="3.20.20.70:FF:000024">
    <property type="entry name" value="Indole-3-glycerol phosphate synthase"/>
    <property type="match status" value="1"/>
</dbReference>
<dbReference type="InterPro" id="IPR013785">
    <property type="entry name" value="Aldolase_TIM"/>
</dbReference>
<comment type="similarity">
    <text evidence="3 9">Belongs to the TrpC family.</text>
</comment>
<evidence type="ECO:0000259" key="11">
    <source>
        <dbReference type="Pfam" id="PF00218"/>
    </source>
</evidence>
<dbReference type="InterPro" id="IPR013798">
    <property type="entry name" value="Indole-3-glycerol_P_synth_dom"/>
</dbReference>
<evidence type="ECO:0000256" key="10">
    <source>
        <dbReference type="SAM" id="MobiDB-lite"/>
    </source>
</evidence>
<name>A0A7Z0D480_9MICO</name>
<keyword evidence="6 9" id="KW-0822">Tryptophan biosynthesis</keyword>